<evidence type="ECO:0000256" key="2">
    <source>
        <dbReference type="SAM" id="MobiDB-lite"/>
    </source>
</evidence>
<keyword evidence="1" id="KW-0238">DNA-binding</keyword>
<dbReference type="SUPFAM" id="SSF47413">
    <property type="entry name" value="lambda repressor-like DNA-binding domains"/>
    <property type="match status" value="1"/>
</dbReference>
<dbReference type="PROSITE" id="PS50943">
    <property type="entry name" value="HTH_CROC1"/>
    <property type="match status" value="1"/>
</dbReference>
<dbReference type="GO" id="GO:0003700">
    <property type="term" value="F:DNA-binding transcription factor activity"/>
    <property type="evidence" value="ECO:0007669"/>
    <property type="project" value="TreeGrafter"/>
</dbReference>
<dbReference type="InterPro" id="IPR001387">
    <property type="entry name" value="Cro/C1-type_HTH"/>
</dbReference>
<dbReference type="SUPFAM" id="SSF51182">
    <property type="entry name" value="RmlC-like cupins"/>
    <property type="match status" value="1"/>
</dbReference>
<evidence type="ECO:0000259" key="3">
    <source>
        <dbReference type="PROSITE" id="PS50943"/>
    </source>
</evidence>
<name>A0A558HQA3_9GAMM</name>
<dbReference type="Gene3D" id="1.10.260.40">
    <property type="entry name" value="lambda repressor-like DNA-binding domains"/>
    <property type="match status" value="1"/>
</dbReference>
<dbReference type="PANTHER" id="PTHR46797">
    <property type="entry name" value="HTH-TYPE TRANSCRIPTIONAL REGULATOR"/>
    <property type="match status" value="1"/>
</dbReference>
<dbReference type="RefSeq" id="WP_088743930.1">
    <property type="nucleotide sequence ID" value="NZ_CAWOWR010000097.1"/>
</dbReference>
<dbReference type="OrthoDB" id="9814751at2"/>
<keyword evidence="5" id="KW-1185">Reference proteome</keyword>
<organism evidence="4 5">
    <name type="scientific">Cobetia crustatorum</name>
    <dbReference type="NCBI Taxonomy" id="553385"/>
    <lineage>
        <taxon>Bacteria</taxon>
        <taxon>Pseudomonadati</taxon>
        <taxon>Pseudomonadota</taxon>
        <taxon>Gammaproteobacteria</taxon>
        <taxon>Oceanospirillales</taxon>
        <taxon>Halomonadaceae</taxon>
        <taxon>Cobetia</taxon>
    </lineage>
</organism>
<dbReference type="InterPro" id="IPR050807">
    <property type="entry name" value="TransReg_Diox_bact_type"/>
</dbReference>
<dbReference type="Pfam" id="PF07883">
    <property type="entry name" value="Cupin_2"/>
    <property type="match status" value="1"/>
</dbReference>
<dbReference type="CDD" id="cd02209">
    <property type="entry name" value="cupin_XRE_C"/>
    <property type="match status" value="1"/>
</dbReference>
<dbReference type="GO" id="GO:0005829">
    <property type="term" value="C:cytosol"/>
    <property type="evidence" value="ECO:0007669"/>
    <property type="project" value="TreeGrafter"/>
</dbReference>
<dbReference type="CDD" id="cd00093">
    <property type="entry name" value="HTH_XRE"/>
    <property type="match status" value="1"/>
</dbReference>
<evidence type="ECO:0000313" key="5">
    <source>
        <dbReference type="Proteomes" id="UP000319941"/>
    </source>
</evidence>
<dbReference type="Gene3D" id="2.60.120.10">
    <property type="entry name" value="Jelly Rolls"/>
    <property type="match status" value="1"/>
</dbReference>
<dbReference type="InterPro" id="IPR014710">
    <property type="entry name" value="RmlC-like_jellyroll"/>
</dbReference>
<dbReference type="SMART" id="SM00530">
    <property type="entry name" value="HTH_XRE"/>
    <property type="match status" value="1"/>
</dbReference>
<dbReference type="InterPro" id="IPR013096">
    <property type="entry name" value="Cupin_2"/>
</dbReference>
<dbReference type="AlphaFoldDB" id="A0A558HQA3"/>
<accession>A0A558HQA3</accession>
<proteinExistence type="predicted"/>
<dbReference type="GO" id="GO:0003677">
    <property type="term" value="F:DNA binding"/>
    <property type="evidence" value="ECO:0007669"/>
    <property type="project" value="UniProtKB-KW"/>
</dbReference>
<dbReference type="InterPro" id="IPR011051">
    <property type="entry name" value="RmlC_Cupin_sf"/>
</dbReference>
<dbReference type="Pfam" id="PF01381">
    <property type="entry name" value="HTH_3"/>
    <property type="match status" value="1"/>
</dbReference>
<sequence length="208" mass="23139">MPPRESRPPAQDVTAPTSSAEQEDLRIGRQLRDLRKSRKITLAELAHTAGKSVGYLSQVERGVSSLPIGLLQTLSDALGVRVSWFFQPSDSQTEVEQDYIVRAEYRRSMNLSAIGAREELLSPRLSGQLILIMTRLQPGGSGGETPRQRRGEEAGYLEHGQLELTIGDQVFHLKAGDSFSLNGDEPHWIRNPGETETRIVWVMTGVEY</sequence>
<dbReference type="InterPro" id="IPR010982">
    <property type="entry name" value="Lambda_DNA-bd_dom_sf"/>
</dbReference>
<feature type="domain" description="HTH cro/C1-type" evidence="3">
    <location>
        <begin position="31"/>
        <end position="85"/>
    </location>
</feature>
<dbReference type="Proteomes" id="UP000319941">
    <property type="component" value="Unassembled WGS sequence"/>
</dbReference>
<evidence type="ECO:0000313" key="4">
    <source>
        <dbReference type="EMBL" id="TVU71314.1"/>
    </source>
</evidence>
<evidence type="ECO:0000256" key="1">
    <source>
        <dbReference type="ARBA" id="ARBA00023125"/>
    </source>
</evidence>
<dbReference type="PANTHER" id="PTHR46797:SF2">
    <property type="entry name" value="TRANSCRIPTIONAL REGULATOR"/>
    <property type="match status" value="1"/>
</dbReference>
<gene>
    <name evidence="4" type="ORF">FQP86_07285</name>
</gene>
<protein>
    <submittedName>
        <fullName evidence="4">Cupin domain-containing protein</fullName>
    </submittedName>
</protein>
<reference evidence="4 5" key="1">
    <citation type="submission" date="2019-07" db="EMBL/GenBank/DDBJ databases">
        <title>Diversity of Bacteria from Kongsfjorden, Arctic.</title>
        <authorList>
            <person name="Yu Y."/>
        </authorList>
    </citation>
    <scope>NUCLEOTIDE SEQUENCE [LARGE SCALE GENOMIC DNA]</scope>
    <source>
        <strain evidence="4 5">SM1923</strain>
    </source>
</reference>
<comment type="caution">
    <text evidence="4">The sequence shown here is derived from an EMBL/GenBank/DDBJ whole genome shotgun (WGS) entry which is preliminary data.</text>
</comment>
<dbReference type="EMBL" id="VNFH01000004">
    <property type="protein sequence ID" value="TVU71314.1"/>
    <property type="molecule type" value="Genomic_DNA"/>
</dbReference>
<feature type="region of interest" description="Disordered" evidence="2">
    <location>
        <begin position="1"/>
        <end position="24"/>
    </location>
</feature>